<organism evidence="1">
    <name type="scientific">Pelagophycus porra</name>
    <dbReference type="NCBI Taxonomy" id="50953"/>
    <lineage>
        <taxon>Eukaryota</taxon>
        <taxon>Sar</taxon>
        <taxon>Stramenopiles</taxon>
        <taxon>Ochrophyta</taxon>
        <taxon>PX clade</taxon>
        <taxon>Phaeophyceae</taxon>
        <taxon>Laminariales</taxon>
        <taxon>Laminariaceae</taxon>
        <taxon>Pelagophycus</taxon>
    </lineage>
</organism>
<keyword evidence="1" id="KW-0496">Mitochondrion</keyword>
<geneLocation type="mitochondrion" evidence="1"/>
<reference evidence="1" key="1">
    <citation type="journal article" date="2021" name="Genome Biol. Evol.">
        <title>Genomic rearrangements and sequence evolution across brown algal organelles.</title>
        <authorList>
            <person name="Starko S."/>
            <person name="Bringloe T.T."/>
            <person name="Gomez M.S."/>
            <person name="Darby H."/>
            <person name="Graham S.W."/>
            <person name="Martone P.T."/>
        </authorList>
    </citation>
    <scope>NUCLEOTIDE SEQUENCE</scope>
</reference>
<keyword evidence="1" id="KW-0687">Ribonucleoprotein</keyword>
<proteinExistence type="predicted"/>
<gene>
    <name evidence="1" type="primary">rpl31</name>
</gene>
<dbReference type="EMBL" id="MZ156058">
    <property type="protein sequence ID" value="QWK44744.1"/>
    <property type="molecule type" value="Genomic_DNA"/>
</dbReference>
<accession>A0A8F0FCT4</accession>
<dbReference type="AlphaFoldDB" id="A0A8F0FCT4"/>
<protein>
    <submittedName>
        <fullName evidence="1">Ribosomal protein L31</fullName>
    </submittedName>
</protein>
<sequence length="68" mass="7763">MKLLLKSKIFGSVLSDGSFSFLRLPSHFSQKELNCKSLDLNSHPVWTGKRTKDQTEISLFVGKFTKIF</sequence>
<name>A0A8F0FCT4_9PHAE</name>
<dbReference type="GO" id="GO:0005840">
    <property type="term" value="C:ribosome"/>
    <property type="evidence" value="ECO:0007669"/>
    <property type="project" value="UniProtKB-KW"/>
</dbReference>
<keyword evidence="1" id="KW-0689">Ribosomal protein</keyword>
<evidence type="ECO:0000313" key="1">
    <source>
        <dbReference type="EMBL" id="QWK44744.1"/>
    </source>
</evidence>